<feature type="domain" description="Reverse transcriptase Ty1/copia-type" evidence="1">
    <location>
        <begin position="11"/>
        <end position="241"/>
    </location>
</feature>
<evidence type="ECO:0000313" key="2">
    <source>
        <dbReference type="EMBL" id="POM60454.1"/>
    </source>
</evidence>
<protein>
    <submittedName>
        <fullName evidence="2">Integrase catalytic core protein</fullName>
    </submittedName>
</protein>
<evidence type="ECO:0000259" key="1">
    <source>
        <dbReference type="Pfam" id="PF07727"/>
    </source>
</evidence>
<dbReference type="AlphaFoldDB" id="A0A2P4X4H2"/>
<dbReference type="InterPro" id="IPR013103">
    <property type="entry name" value="RVT_2"/>
</dbReference>
<sequence>MQEELRAIADNATWEVVDTPSDGNLITSKWVFKLKFDNNGELERFKARLVARGFNQKYGIDFGETFAPVLKIVSLRLIVALAALWHAIIRQGDVPNAYLRAMLDRAIYMRAPEGLKLPKGKSLRLLKSLYGLKQSGKLWNDEIHNYLLELGFMRSKLDPCLYFRRSDGKLTVLGLYIDDVVVVSQRSCDTDWTMKMLGNQFQIKDMGEAKKCLGICIEQSDSGIYLQQTANIDQLLAKLGM</sequence>
<dbReference type="Proteomes" id="UP000237271">
    <property type="component" value="Unassembled WGS sequence"/>
</dbReference>
<evidence type="ECO:0000313" key="3">
    <source>
        <dbReference type="Proteomes" id="UP000237271"/>
    </source>
</evidence>
<proteinExistence type="predicted"/>
<dbReference type="SUPFAM" id="SSF56672">
    <property type="entry name" value="DNA/RNA polymerases"/>
    <property type="match status" value="1"/>
</dbReference>
<dbReference type="EMBL" id="NCKW01016866">
    <property type="protein sequence ID" value="POM60454.1"/>
    <property type="molecule type" value="Genomic_DNA"/>
</dbReference>
<keyword evidence="3" id="KW-1185">Reference proteome</keyword>
<name>A0A2P4X4H2_9STRA</name>
<reference evidence="2 3" key="1">
    <citation type="journal article" date="2017" name="Genome Biol. Evol.">
        <title>Phytophthora megakarya and P. palmivora, closely related causal agents of cacao black pod rot, underwent increases in genome sizes and gene numbers by different mechanisms.</title>
        <authorList>
            <person name="Ali S.S."/>
            <person name="Shao J."/>
            <person name="Lary D.J."/>
            <person name="Kronmiller B."/>
            <person name="Shen D."/>
            <person name="Strem M.D."/>
            <person name="Amoako-Attah I."/>
            <person name="Akrofi A.Y."/>
            <person name="Begoude B.A."/>
            <person name="Ten Hoopen G.M."/>
            <person name="Coulibaly K."/>
            <person name="Kebe B.I."/>
            <person name="Melnick R.L."/>
            <person name="Guiltinan M.J."/>
            <person name="Tyler B.M."/>
            <person name="Meinhardt L.W."/>
            <person name="Bailey B.A."/>
        </authorList>
    </citation>
    <scope>NUCLEOTIDE SEQUENCE [LARGE SCALE GENOMIC DNA]</scope>
    <source>
        <strain evidence="3">sbr112.9</strain>
    </source>
</reference>
<gene>
    <name evidence="2" type="ORF">PHPALM_30691</name>
</gene>
<dbReference type="Pfam" id="PF07727">
    <property type="entry name" value="RVT_2"/>
    <property type="match status" value="1"/>
</dbReference>
<dbReference type="OrthoDB" id="127977at2759"/>
<dbReference type="InterPro" id="IPR043502">
    <property type="entry name" value="DNA/RNA_pol_sf"/>
</dbReference>
<organism evidence="2 3">
    <name type="scientific">Phytophthora palmivora</name>
    <dbReference type="NCBI Taxonomy" id="4796"/>
    <lineage>
        <taxon>Eukaryota</taxon>
        <taxon>Sar</taxon>
        <taxon>Stramenopiles</taxon>
        <taxon>Oomycota</taxon>
        <taxon>Peronosporomycetes</taxon>
        <taxon>Peronosporales</taxon>
        <taxon>Peronosporaceae</taxon>
        <taxon>Phytophthora</taxon>
    </lineage>
</organism>
<comment type="caution">
    <text evidence="2">The sequence shown here is derived from an EMBL/GenBank/DDBJ whole genome shotgun (WGS) entry which is preliminary data.</text>
</comment>
<accession>A0A2P4X4H2</accession>